<evidence type="ECO:0000313" key="3">
    <source>
        <dbReference type="EMBL" id="JAC75010.1"/>
    </source>
</evidence>
<proteinExistence type="predicted"/>
<organism evidence="4">
    <name type="scientific">Tetraselmis sp. GSL018</name>
    <dbReference type="NCBI Taxonomy" id="582737"/>
    <lineage>
        <taxon>Eukaryota</taxon>
        <taxon>Viridiplantae</taxon>
        <taxon>Chlorophyta</taxon>
        <taxon>core chlorophytes</taxon>
        <taxon>Chlorodendrophyceae</taxon>
        <taxon>Chlorodendrales</taxon>
        <taxon>Chlorodendraceae</taxon>
        <taxon>Tetraselmis</taxon>
    </lineage>
</organism>
<evidence type="ECO:0000256" key="1">
    <source>
        <dbReference type="SAM" id="MobiDB-lite"/>
    </source>
</evidence>
<keyword evidence="2" id="KW-1133">Transmembrane helix</keyword>
<evidence type="ECO:0000256" key="2">
    <source>
        <dbReference type="SAM" id="Phobius"/>
    </source>
</evidence>
<accession>A0A061S7S1</accession>
<reference evidence="4" key="1">
    <citation type="submission" date="2014-05" db="EMBL/GenBank/DDBJ databases">
        <title>The transcriptome of the halophilic microalga Tetraselmis sp. GSL018 isolated from the Great Salt Lake, Utah.</title>
        <authorList>
            <person name="Jinkerson R.E."/>
            <person name="D'Adamo S."/>
            <person name="Posewitz M.C."/>
        </authorList>
    </citation>
    <scope>NUCLEOTIDE SEQUENCE</scope>
    <source>
        <strain evidence="4">GSL018</strain>
    </source>
</reference>
<gene>
    <name evidence="3" type="ORF">TSPGSL018_24348</name>
    <name evidence="4" type="ORF">TSPGSL018_8493</name>
</gene>
<feature type="transmembrane region" description="Helical" evidence="2">
    <location>
        <begin position="33"/>
        <end position="57"/>
    </location>
</feature>
<feature type="compositionally biased region" description="Low complexity" evidence="1">
    <location>
        <begin position="118"/>
        <end position="137"/>
    </location>
</feature>
<feature type="compositionally biased region" description="Polar residues" evidence="1">
    <location>
        <begin position="66"/>
        <end position="80"/>
    </location>
</feature>
<dbReference type="AlphaFoldDB" id="A0A061S7S1"/>
<keyword evidence="2" id="KW-0472">Membrane</keyword>
<dbReference type="EMBL" id="GBEZ01010699">
    <property type="protein sequence ID" value="JAC75010.1"/>
    <property type="molecule type" value="Transcribed_RNA"/>
</dbReference>
<feature type="region of interest" description="Disordered" evidence="1">
    <location>
        <begin position="66"/>
        <end position="176"/>
    </location>
</feature>
<feature type="compositionally biased region" description="Low complexity" evidence="1">
    <location>
        <begin position="151"/>
        <end position="161"/>
    </location>
</feature>
<feature type="compositionally biased region" description="Basic and acidic residues" evidence="1">
    <location>
        <begin position="81"/>
        <end position="92"/>
    </location>
</feature>
<dbReference type="EMBL" id="GBEZ01003986">
    <property type="protein sequence ID" value="JAC81192.1"/>
    <property type="molecule type" value="Transcribed_RNA"/>
</dbReference>
<evidence type="ECO:0000313" key="4">
    <source>
        <dbReference type="EMBL" id="JAC81192.1"/>
    </source>
</evidence>
<name>A0A061S7S1_9CHLO</name>
<sequence>MKLLVVFQIDLKDKMSSAEGKTQTNWLSGKRRLILVASLIFFGVALIICAAVLATTLPPCDFKSSFNGSDRQSQGASGERTQSEEASDKHQQEISNAGFEKGVSRRPSGEPTPDATEEVTAQETAAPEATPASTPVPGAQESDPTPGWSSTAAALPTAAAPTPAPEPAWGDSSEFRAECESDETERKYYCESDCMANCLLLRKNGLLLKDEDSWKLGYCNSTHKKAAYGPRTCCCGEYVALREQAEAVIPCLGGASPSDACLMWCALHSERLLPRSGIDCDPGFSHCFPIGTARRDGCDIAIECSEDRKCCCDLMT</sequence>
<keyword evidence="2" id="KW-0812">Transmembrane</keyword>
<protein>
    <submittedName>
        <fullName evidence="4">Uncharacterized protein</fullName>
    </submittedName>
</protein>